<evidence type="ECO:0000313" key="3">
    <source>
        <dbReference type="Proteomes" id="UP001595816"/>
    </source>
</evidence>
<protein>
    <submittedName>
        <fullName evidence="2">Suppressor of fused domain protein</fullName>
    </submittedName>
</protein>
<name>A0ABV8LRA6_9ACTN</name>
<sequence>MVGDDSAPGWSAIDAALERLYGDAVPLHVAPELPSYLGGVEALDGISIFAREDPVPHWHLISYGMSELYEKHSENPVDSGFGFEFTLRAVRRPAGEAPPAWAVMLIQQLSAYVHATGEWFAPGQTLRPGRLTLGDRDTRLAALGFTVDSELGTIPTPFGGLAFLQIVALTDAEYAAAQEAGAQVVLDALGEKVPLHVIDPSRPSLW</sequence>
<dbReference type="PANTHER" id="PTHR10928:SF2">
    <property type="entry name" value="SUPPRESSOR OF FUSED HOMOLOG"/>
    <property type="match status" value="1"/>
</dbReference>
<reference evidence="3" key="1">
    <citation type="journal article" date="2019" name="Int. J. Syst. Evol. Microbiol.">
        <title>The Global Catalogue of Microorganisms (GCM) 10K type strain sequencing project: providing services to taxonomists for standard genome sequencing and annotation.</title>
        <authorList>
            <consortium name="The Broad Institute Genomics Platform"/>
            <consortium name="The Broad Institute Genome Sequencing Center for Infectious Disease"/>
            <person name="Wu L."/>
            <person name="Ma J."/>
        </authorList>
    </citation>
    <scope>NUCLEOTIDE SEQUENCE [LARGE SCALE GENOMIC DNA]</scope>
    <source>
        <strain evidence="3">CGMCC 4.7289</strain>
    </source>
</reference>
<dbReference type="InterPro" id="IPR037181">
    <property type="entry name" value="SUFU_N"/>
</dbReference>
<dbReference type="EMBL" id="JBHSAY010000009">
    <property type="protein sequence ID" value="MFC4132873.1"/>
    <property type="molecule type" value="Genomic_DNA"/>
</dbReference>
<dbReference type="Proteomes" id="UP001595816">
    <property type="component" value="Unassembled WGS sequence"/>
</dbReference>
<dbReference type="Pfam" id="PF05076">
    <property type="entry name" value="SUFU"/>
    <property type="match status" value="1"/>
</dbReference>
<comment type="caution">
    <text evidence="2">The sequence shown here is derived from an EMBL/GenBank/DDBJ whole genome shotgun (WGS) entry which is preliminary data.</text>
</comment>
<keyword evidence="3" id="KW-1185">Reference proteome</keyword>
<dbReference type="RefSeq" id="WP_253752359.1">
    <property type="nucleotide sequence ID" value="NZ_JAMZDZ010000001.1"/>
</dbReference>
<evidence type="ECO:0000259" key="1">
    <source>
        <dbReference type="Pfam" id="PF05076"/>
    </source>
</evidence>
<organism evidence="2 3">
    <name type="scientific">Hamadaea flava</name>
    <dbReference type="NCBI Taxonomy" id="1742688"/>
    <lineage>
        <taxon>Bacteria</taxon>
        <taxon>Bacillati</taxon>
        <taxon>Actinomycetota</taxon>
        <taxon>Actinomycetes</taxon>
        <taxon>Micromonosporales</taxon>
        <taxon>Micromonosporaceae</taxon>
        <taxon>Hamadaea</taxon>
    </lineage>
</organism>
<dbReference type="PANTHER" id="PTHR10928">
    <property type="entry name" value="SUPPRESSOR OF FUSED"/>
    <property type="match status" value="1"/>
</dbReference>
<evidence type="ECO:0000313" key="2">
    <source>
        <dbReference type="EMBL" id="MFC4132873.1"/>
    </source>
</evidence>
<dbReference type="SUPFAM" id="SSF103359">
    <property type="entry name" value="Suppressor of Fused, N-terminal domain"/>
    <property type="match status" value="1"/>
</dbReference>
<gene>
    <name evidence="2" type="ORF">ACFOZ4_19870</name>
</gene>
<proteinExistence type="predicted"/>
<dbReference type="InterPro" id="IPR020941">
    <property type="entry name" value="SUFU-like_domain"/>
</dbReference>
<feature type="domain" description="Suppressor of fused-like" evidence="1">
    <location>
        <begin position="41"/>
        <end position="203"/>
    </location>
</feature>
<accession>A0ABV8LRA6</accession>
<dbReference type="InterPro" id="IPR007768">
    <property type="entry name" value="Suppressor_of_fused"/>
</dbReference>